<gene>
    <name evidence="2" type="ORF">SteCoe_9251</name>
</gene>
<keyword evidence="1" id="KW-0812">Transmembrane</keyword>
<comment type="caution">
    <text evidence="2">The sequence shown here is derived from an EMBL/GenBank/DDBJ whole genome shotgun (WGS) entry which is preliminary data.</text>
</comment>
<keyword evidence="3" id="KW-1185">Reference proteome</keyword>
<proteinExistence type="predicted"/>
<keyword evidence="1" id="KW-0472">Membrane</keyword>
<feature type="transmembrane region" description="Helical" evidence="1">
    <location>
        <begin position="87"/>
        <end position="105"/>
    </location>
</feature>
<feature type="transmembrane region" description="Helical" evidence="1">
    <location>
        <begin position="111"/>
        <end position="130"/>
    </location>
</feature>
<protein>
    <submittedName>
        <fullName evidence="2">Uncharacterized protein</fullName>
    </submittedName>
</protein>
<name>A0A1R2CIC9_9CILI</name>
<keyword evidence="1" id="KW-1133">Transmembrane helix</keyword>
<evidence type="ECO:0000256" key="1">
    <source>
        <dbReference type="SAM" id="Phobius"/>
    </source>
</evidence>
<dbReference type="Proteomes" id="UP000187209">
    <property type="component" value="Unassembled WGS sequence"/>
</dbReference>
<evidence type="ECO:0000313" key="3">
    <source>
        <dbReference type="Proteomes" id="UP000187209"/>
    </source>
</evidence>
<dbReference type="OrthoDB" id="10496404at2759"/>
<evidence type="ECO:0000313" key="2">
    <source>
        <dbReference type="EMBL" id="OMJ88710.1"/>
    </source>
</evidence>
<reference evidence="2 3" key="1">
    <citation type="submission" date="2016-11" db="EMBL/GenBank/DDBJ databases">
        <title>The macronuclear genome of Stentor coeruleus: a giant cell with tiny introns.</title>
        <authorList>
            <person name="Slabodnick M."/>
            <person name="Ruby J.G."/>
            <person name="Reiff S.B."/>
            <person name="Swart E.C."/>
            <person name="Gosai S."/>
            <person name="Prabakaran S."/>
            <person name="Witkowska E."/>
            <person name="Larue G.E."/>
            <person name="Fisher S."/>
            <person name="Freeman R.M."/>
            <person name="Gunawardena J."/>
            <person name="Chu W."/>
            <person name="Stover N.A."/>
            <person name="Gregory B.D."/>
            <person name="Nowacki M."/>
            <person name="Derisi J."/>
            <person name="Roy S.W."/>
            <person name="Marshall W.F."/>
            <person name="Sood P."/>
        </authorList>
    </citation>
    <scope>NUCLEOTIDE SEQUENCE [LARGE SCALE GENOMIC DNA]</scope>
    <source>
        <strain evidence="2">WM001</strain>
    </source>
</reference>
<accession>A0A1R2CIC9</accession>
<dbReference type="AlphaFoldDB" id="A0A1R2CIC9"/>
<sequence length="155" mass="18125">MGKKKSDEPKIFSSENLPKEYLTAPITDEYQPALLEYYKRKLIRNDIGSIELSPSTEKFFRLYFYQGMTQPDRLLLHQQYLKAQSQMYTCVMLVVINTIGIYAVMNNIGKYAPFKLIRLMFAGTGGFLTFRGYKTYSTYKLESVTEPLYEKYAIR</sequence>
<dbReference type="EMBL" id="MPUH01000143">
    <property type="protein sequence ID" value="OMJ88710.1"/>
    <property type="molecule type" value="Genomic_DNA"/>
</dbReference>
<organism evidence="2 3">
    <name type="scientific">Stentor coeruleus</name>
    <dbReference type="NCBI Taxonomy" id="5963"/>
    <lineage>
        <taxon>Eukaryota</taxon>
        <taxon>Sar</taxon>
        <taxon>Alveolata</taxon>
        <taxon>Ciliophora</taxon>
        <taxon>Postciliodesmatophora</taxon>
        <taxon>Heterotrichea</taxon>
        <taxon>Heterotrichida</taxon>
        <taxon>Stentoridae</taxon>
        <taxon>Stentor</taxon>
    </lineage>
</organism>